<gene>
    <name evidence="1" type="ORF">HPB50_012080</name>
</gene>
<evidence type="ECO:0000313" key="1">
    <source>
        <dbReference type="EMBL" id="KAH6928111.1"/>
    </source>
</evidence>
<dbReference type="Proteomes" id="UP000821845">
    <property type="component" value="Chromosome 6"/>
</dbReference>
<protein>
    <submittedName>
        <fullName evidence="1">Uncharacterized protein</fullName>
    </submittedName>
</protein>
<comment type="caution">
    <text evidence="1">The sequence shown here is derived from an EMBL/GenBank/DDBJ whole genome shotgun (WGS) entry which is preliminary data.</text>
</comment>
<name>A0ACB7RZI0_HYAAI</name>
<evidence type="ECO:0000313" key="2">
    <source>
        <dbReference type="Proteomes" id="UP000821845"/>
    </source>
</evidence>
<sequence length="92" mass="10072">MLAASTHGLSSLSPLRGRNHIYSAAAASEESTRTSASSATPFLQRVAQLHPPSAFDFDNHTFWSTHLLLYEDYSYATGIYAAPPEVQVRSML</sequence>
<reference evidence="1" key="1">
    <citation type="submission" date="2020-05" db="EMBL/GenBank/DDBJ databases">
        <title>Large-scale comparative analyses of tick genomes elucidate their genetic diversity and vector capacities.</title>
        <authorList>
            <person name="Jia N."/>
            <person name="Wang J."/>
            <person name="Shi W."/>
            <person name="Du L."/>
            <person name="Sun Y."/>
            <person name="Zhan W."/>
            <person name="Jiang J."/>
            <person name="Wang Q."/>
            <person name="Zhang B."/>
            <person name="Ji P."/>
            <person name="Sakyi L.B."/>
            <person name="Cui X."/>
            <person name="Yuan T."/>
            <person name="Jiang B."/>
            <person name="Yang W."/>
            <person name="Lam T.T.-Y."/>
            <person name="Chang Q."/>
            <person name="Ding S."/>
            <person name="Wang X."/>
            <person name="Zhu J."/>
            <person name="Ruan X."/>
            <person name="Zhao L."/>
            <person name="Wei J."/>
            <person name="Que T."/>
            <person name="Du C."/>
            <person name="Cheng J."/>
            <person name="Dai P."/>
            <person name="Han X."/>
            <person name="Huang E."/>
            <person name="Gao Y."/>
            <person name="Liu J."/>
            <person name="Shao H."/>
            <person name="Ye R."/>
            <person name="Li L."/>
            <person name="Wei W."/>
            <person name="Wang X."/>
            <person name="Wang C."/>
            <person name="Yang T."/>
            <person name="Huo Q."/>
            <person name="Li W."/>
            <person name="Guo W."/>
            <person name="Chen H."/>
            <person name="Zhou L."/>
            <person name="Ni X."/>
            <person name="Tian J."/>
            <person name="Zhou Y."/>
            <person name="Sheng Y."/>
            <person name="Liu T."/>
            <person name="Pan Y."/>
            <person name="Xia L."/>
            <person name="Li J."/>
            <person name="Zhao F."/>
            <person name="Cao W."/>
        </authorList>
    </citation>
    <scope>NUCLEOTIDE SEQUENCE</scope>
    <source>
        <strain evidence="1">Hyas-2018</strain>
    </source>
</reference>
<dbReference type="EMBL" id="CM023486">
    <property type="protein sequence ID" value="KAH6928111.1"/>
    <property type="molecule type" value="Genomic_DNA"/>
</dbReference>
<accession>A0ACB7RZI0</accession>
<keyword evidence="2" id="KW-1185">Reference proteome</keyword>
<proteinExistence type="predicted"/>
<organism evidence="1 2">
    <name type="scientific">Hyalomma asiaticum</name>
    <name type="common">Tick</name>
    <dbReference type="NCBI Taxonomy" id="266040"/>
    <lineage>
        <taxon>Eukaryota</taxon>
        <taxon>Metazoa</taxon>
        <taxon>Ecdysozoa</taxon>
        <taxon>Arthropoda</taxon>
        <taxon>Chelicerata</taxon>
        <taxon>Arachnida</taxon>
        <taxon>Acari</taxon>
        <taxon>Parasitiformes</taxon>
        <taxon>Ixodida</taxon>
        <taxon>Ixodoidea</taxon>
        <taxon>Ixodidae</taxon>
        <taxon>Hyalomminae</taxon>
        <taxon>Hyalomma</taxon>
    </lineage>
</organism>